<reference evidence="5 8" key="4">
    <citation type="submission" date="2018-08" db="EMBL/GenBank/DDBJ databases">
        <title>A genome reference for cultivated species of the human gut microbiota.</title>
        <authorList>
            <person name="Zou Y."/>
            <person name="Xue W."/>
            <person name="Luo G."/>
        </authorList>
    </citation>
    <scope>NUCLEOTIDE SEQUENCE [LARGE SCALE GENOMIC DNA]</scope>
    <source>
        <strain evidence="5 8">TF05-12AC</strain>
    </source>
</reference>
<evidence type="ECO:0000313" key="4">
    <source>
        <dbReference type="EMBL" id="OUP71096.1"/>
    </source>
</evidence>
<evidence type="ECO:0000256" key="1">
    <source>
        <dbReference type="SAM" id="MobiDB-lite"/>
    </source>
</evidence>
<reference evidence="7" key="2">
    <citation type="submission" date="2017-04" db="EMBL/GenBank/DDBJ databases">
        <title>Function of individual gut microbiota members based on whole genome sequencing of pure cultures obtained from chicken caecum.</title>
        <authorList>
            <person name="Medvecky M."/>
            <person name="Cejkova D."/>
            <person name="Polansky O."/>
            <person name="Karasova D."/>
            <person name="Kubasova T."/>
            <person name="Cizek A."/>
            <person name="Rychlik I."/>
        </authorList>
    </citation>
    <scope>NUCLEOTIDE SEQUENCE [LARGE SCALE GENOMIC DNA]</scope>
    <source>
        <strain evidence="7">An175</strain>
    </source>
</reference>
<feature type="region of interest" description="Disordered" evidence="1">
    <location>
        <begin position="31"/>
        <end position="74"/>
    </location>
</feature>
<evidence type="ECO:0000256" key="2">
    <source>
        <dbReference type="SAM" id="SignalP"/>
    </source>
</evidence>
<keyword evidence="2" id="KW-0732">Signal</keyword>
<reference evidence="3 6" key="1">
    <citation type="submission" date="2015-09" db="EMBL/GenBank/DDBJ databases">
        <authorList>
            <consortium name="Pathogen Informatics"/>
        </authorList>
    </citation>
    <scope>NUCLEOTIDE SEQUENCE [LARGE SCALE GENOMIC DNA]</scope>
    <source>
        <strain evidence="3 6">2789STDY5834939</strain>
    </source>
</reference>
<feature type="compositionally biased region" description="Low complexity" evidence="1">
    <location>
        <begin position="33"/>
        <end position="63"/>
    </location>
</feature>
<dbReference type="EMBL" id="NFKP01000002">
    <property type="protein sequence ID" value="OUP71096.1"/>
    <property type="molecule type" value="Genomic_DNA"/>
</dbReference>
<name>A0A174PCR6_9FIRM</name>
<protein>
    <recommendedName>
        <fullName evidence="9">DUF5104 domain-containing protein</fullName>
    </recommendedName>
</protein>
<dbReference type="PROSITE" id="PS51257">
    <property type="entry name" value="PROKAR_LIPOPROTEIN"/>
    <property type="match status" value="1"/>
</dbReference>
<accession>A0A174PCR6</accession>
<gene>
    <name evidence="4" type="ORF">B5F11_03260</name>
    <name evidence="5" type="ORF">DXC40_02470</name>
    <name evidence="3" type="ORF">ERS852551_01278</name>
</gene>
<dbReference type="EMBL" id="CZBE01000007">
    <property type="protein sequence ID" value="CUP58843.1"/>
    <property type="molecule type" value="Genomic_DNA"/>
</dbReference>
<dbReference type="Proteomes" id="UP000095765">
    <property type="component" value="Unassembled WGS sequence"/>
</dbReference>
<proteinExistence type="predicted"/>
<dbReference type="Proteomes" id="UP000260828">
    <property type="component" value="Unassembled WGS sequence"/>
</dbReference>
<evidence type="ECO:0000313" key="7">
    <source>
        <dbReference type="Proteomes" id="UP000196386"/>
    </source>
</evidence>
<evidence type="ECO:0008006" key="9">
    <source>
        <dbReference type="Google" id="ProtNLM"/>
    </source>
</evidence>
<feature type="signal peptide" evidence="2">
    <location>
        <begin position="1"/>
        <end position="25"/>
    </location>
</feature>
<dbReference type="Proteomes" id="UP000196386">
    <property type="component" value="Unassembled WGS sequence"/>
</dbReference>
<sequence>MRKFLCGALCAGLFTCAIWMTGCEARSAANMQPSSESASQSEPSSSEELAASSLPSSSESPSSEPEEEYPLPELSETDQKVLETDLIQFISFFGTEGTATASELDSQDVLFFCLVEAFRQKDMLGYYFEQNDSGEYLIPSSIVAQQAKNLFGLDGFAPTDSTRYDADNDAYRYSVGHDAGSYNYALADPKGTPDGGIAYEIDFFAPEDLNFEQPPLYTLRLSFSMARINGMPYLQFISKETI</sequence>
<evidence type="ECO:0000313" key="3">
    <source>
        <dbReference type="EMBL" id="CUP58843.1"/>
    </source>
</evidence>
<dbReference type="EMBL" id="QVME01000001">
    <property type="protein sequence ID" value="RGE69944.1"/>
    <property type="molecule type" value="Genomic_DNA"/>
</dbReference>
<evidence type="ECO:0000313" key="6">
    <source>
        <dbReference type="Proteomes" id="UP000095765"/>
    </source>
</evidence>
<dbReference type="RefSeq" id="WP_055244656.1">
    <property type="nucleotide sequence ID" value="NZ_CALWZF010000006.1"/>
</dbReference>
<feature type="chain" id="PRO_5041863272" description="DUF5104 domain-containing protein" evidence="2">
    <location>
        <begin position="26"/>
        <end position="242"/>
    </location>
</feature>
<evidence type="ECO:0000313" key="8">
    <source>
        <dbReference type="Proteomes" id="UP000260828"/>
    </source>
</evidence>
<reference evidence="4" key="3">
    <citation type="journal article" date="2018" name="BMC Genomics">
        <title>Whole genome sequencing and function prediction of 133 gut anaerobes isolated from chicken caecum in pure cultures.</title>
        <authorList>
            <person name="Medvecky M."/>
            <person name="Cejkova D."/>
            <person name="Polansky O."/>
            <person name="Karasova D."/>
            <person name="Kubasova T."/>
            <person name="Cizek A."/>
            <person name="Rychlik I."/>
        </authorList>
    </citation>
    <scope>NUCLEOTIDE SEQUENCE</scope>
    <source>
        <strain evidence="4">An175</strain>
    </source>
</reference>
<dbReference type="AlphaFoldDB" id="A0A174PCR6"/>
<organism evidence="3 6">
    <name type="scientific">Anaerotruncus colihominis</name>
    <dbReference type="NCBI Taxonomy" id="169435"/>
    <lineage>
        <taxon>Bacteria</taxon>
        <taxon>Bacillati</taxon>
        <taxon>Bacillota</taxon>
        <taxon>Clostridia</taxon>
        <taxon>Eubacteriales</taxon>
        <taxon>Oscillospiraceae</taxon>
        <taxon>Anaerotruncus</taxon>
    </lineage>
</organism>
<evidence type="ECO:0000313" key="5">
    <source>
        <dbReference type="EMBL" id="RGE69944.1"/>
    </source>
</evidence>